<dbReference type="AlphaFoldDB" id="A0A7M7JJQ9"/>
<dbReference type="Proteomes" id="UP000594260">
    <property type="component" value="Unplaced"/>
</dbReference>
<protein>
    <submittedName>
        <fullName evidence="1">Uncharacterized protein</fullName>
    </submittedName>
</protein>
<evidence type="ECO:0000313" key="2">
    <source>
        <dbReference type="Proteomes" id="UP000594260"/>
    </source>
</evidence>
<proteinExistence type="predicted"/>
<reference evidence="1" key="1">
    <citation type="submission" date="2021-01" db="UniProtKB">
        <authorList>
            <consortium name="EnsemblMetazoa"/>
        </authorList>
    </citation>
    <scope>IDENTIFICATION</scope>
</reference>
<sequence length="541" mass="61577">MERTQLQTTGFVRRASADLAKAAYVRLLNGLYLFCLTPSHRTSGEKLNSLHWFPECPCRINDYLVAGLIRLCQWKNVLWICESLGFTEYPKRVTHRSSKQEQTTALITYNFESSHLPYFDLKMWLKACARGLLQLALETKFGLVGVVLVTVVGVYRIYKRRQLEKCKLFRGNSRERQQEPYTDTLPRQAPTKVWREVTHEEEATTSSDIEESKLLSASTPQKCPFESVPTPDFFNQSETRYVLDTPEISELSESALDELLPLMTVRHIVNIDELYLMLSVQSCEEIQKDVFLLKCTLSTGQTDMVRLAVTPVTKLNQVMIRDELTLLKTIRKTFVGEHAQLNRHLPFVKEVVALRDTLAKLSVRRNDAFNDEKDYVAVLSQLEPEIIFPNVSENGNFISVLISILEQANLSMAIMRSAMPGIALFSSIALVSWPINVTFQVEDRSIVIPTHGVLVKHCLEVLRLGTSLADFQFLASDILRNIGIEGVGDNVDVQYCAKILFSLGATTPLDKLIDWRARYFQAKGKKLPHNYGNYKKYAVPQ</sequence>
<organism evidence="1 2">
    <name type="scientific">Varroa destructor</name>
    <name type="common">Honeybee mite</name>
    <dbReference type="NCBI Taxonomy" id="109461"/>
    <lineage>
        <taxon>Eukaryota</taxon>
        <taxon>Metazoa</taxon>
        <taxon>Ecdysozoa</taxon>
        <taxon>Arthropoda</taxon>
        <taxon>Chelicerata</taxon>
        <taxon>Arachnida</taxon>
        <taxon>Acari</taxon>
        <taxon>Parasitiformes</taxon>
        <taxon>Mesostigmata</taxon>
        <taxon>Gamasina</taxon>
        <taxon>Dermanyssoidea</taxon>
        <taxon>Varroidae</taxon>
        <taxon>Varroa</taxon>
    </lineage>
</organism>
<dbReference type="GeneID" id="111246978"/>
<dbReference type="EnsemblMetazoa" id="XM_022797468">
    <property type="protein sequence ID" value="XP_022653203"/>
    <property type="gene ID" value="LOC111246978"/>
</dbReference>
<keyword evidence="2" id="KW-1185">Reference proteome</keyword>
<dbReference type="RefSeq" id="XP_022653203.1">
    <property type="nucleotide sequence ID" value="XM_022797468.1"/>
</dbReference>
<evidence type="ECO:0000313" key="1">
    <source>
        <dbReference type="EnsemblMetazoa" id="XP_022653203"/>
    </source>
</evidence>
<accession>A0A7M7JJQ9</accession>
<name>A0A7M7JJQ9_VARDE</name>
<dbReference type="InParanoid" id="A0A7M7JJQ9"/>
<dbReference type="KEGG" id="vde:111246978"/>